<dbReference type="InterPro" id="IPR036881">
    <property type="entry name" value="Glyco_hydro_3_C_sf"/>
</dbReference>
<organism evidence="11 12">
    <name type="scientific">Tunturiibacter empetritectus</name>
    <dbReference type="NCBI Taxonomy" id="3069691"/>
    <lineage>
        <taxon>Bacteria</taxon>
        <taxon>Pseudomonadati</taxon>
        <taxon>Acidobacteriota</taxon>
        <taxon>Terriglobia</taxon>
        <taxon>Terriglobales</taxon>
        <taxon>Acidobacteriaceae</taxon>
        <taxon>Tunturiibacter</taxon>
    </lineage>
</organism>
<feature type="domain" description="Glycoside hydrolase family 3 N-terminal" evidence="9">
    <location>
        <begin position="2"/>
        <end position="94"/>
    </location>
</feature>
<dbReference type="Pfam" id="PF00933">
    <property type="entry name" value="Glyco_hydro_3"/>
    <property type="match status" value="1"/>
</dbReference>
<dbReference type="Proteomes" id="UP000568106">
    <property type="component" value="Unassembled WGS sequence"/>
</dbReference>
<keyword evidence="4" id="KW-0732">Signal</keyword>
<comment type="similarity">
    <text evidence="2 7">Belongs to the glycosyl hydrolase 3 family.</text>
</comment>
<evidence type="ECO:0000256" key="6">
    <source>
        <dbReference type="ARBA" id="ARBA00023295"/>
    </source>
</evidence>
<evidence type="ECO:0000256" key="5">
    <source>
        <dbReference type="ARBA" id="ARBA00022801"/>
    </source>
</evidence>
<evidence type="ECO:0000313" key="11">
    <source>
        <dbReference type="EMBL" id="MBB5317109.1"/>
    </source>
</evidence>
<dbReference type="PANTHER" id="PTHR30620">
    <property type="entry name" value="PERIPLASMIC BETA-GLUCOSIDASE-RELATED"/>
    <property type="match status" value="1"/>
</dbReference>
<evidence type="ECO:0000256" key="1">
    <source>
        <dbReference type="ARBA" id="ARBA00000448"/>
    </source>
</evidence>
<dbReference type="Gene3D" id="3.40.50.1700">
    <property type="entry name" value="Glycoside hydrolase family 3 C-terminal domain"/>
    <property type="match status" value="1"/>
</dbReference>
<evidence type="ECO:0000256" key="4">
    <source>
        <dbReference type="ARBA" id="ARBA00022729"/>
    </source>
</evidence>
<evidence type="ECO:0000256" key="8">
    <source>
        <dbReference type="SAM" id="MobiDB-lite"/>
    </source>
</evidence>
<dbReference type="SUPFAM" id="SSF52279">
    <property type="entry name" value="Beta-D-glucan exohydrolase, C-terminal domain"/>
    <property type="match status" value="1"/>
</dbReference>
<dbReference type="SUPFAM" id="SSF51445">
    <property type="entry name" value="(Trans)glycosidases"/>
    <property type="match status" value="1"/>
</dbReference>
<dbReference type="InterPro" id="IPR019800">
    <property type="entry name" value="Glyco_hydro_3_AS"/>
</dbReference>
<keyword evidence="5 7" id="KW-0378">Hydrolase</keyword>
<proteinExistence type="inferred from homology"/>
<evidence type="ECO:0000256" key="3">
    <source>
        <dbReference type="ARBA" id="ARBA00012744"/>
    </source>
</evidence>
<accession>A0A7W8IH56</accession>
<dbReference type="GO" id="GO:0008422">
    <property type="term" value="F:beta-glucosidase activity"/>
    <property type="evidence" value="ECO:0007669"/>
    <property type="project" value="UniProtKB-EC"/>
</dbReference>
<comment type="catalytic activity">
    <reaction evidence="1">
        <text>Hydrolysis of terminal, non-reducing beta-D-glucosyl residues with release of beta-D-glucose.</text>
        <dbReference type="EC" id="3.2.1.21"/>
    </reaction>
</comment>
<evidence type="ECO:0000259" key="10">
    <source>
        <dbReference type="Pfam" id="PF01915"/>
    </source>
</evidence>
<dbReference type="InterPro" id="IPR036962">
    <property type="entry name" value="Glyco_hydro_3_N_sf"/>
</dbReference>
<dbReference type="EC" id="3.2.1.21" evidence="3"/>
<evidence type="ECO:0000256" key="7">
    <source>
        <dbReference type="RuleBase" id="RU361161"/>
    </source>
</evidence>
<dbReference type="InterPro" id="IPR001764">
    <property type="entry name" value="Glyco_hydro_3_N"/>
</dbReference>
<dbReference type="EMBL" id="JACHDY010000002">
    <property type="protein sequence ID" value="MBB5317109.1"/>
    <property type="molecule type" value="Genomic_DNA"/>
</dbReference>
<sequence length="255" mass="27994">MDLNDVPASGNHWLLTDVLRKDWGFQGIVLSDAFAVGNLVTHGYASDGEDAAYKAITAGLNMDMASLTYSHNLAKVVKEGKVSEAYIDQMVLPILEAKFDLGLFDHPYVDEASVDTVLNRPEGIALERKLAGRSMVLLRNENRTLPLSKDLKKVAVIGPLADASHDIEGGWTVEGLFGKGSKSHPVTVLAGIRNRLVVPMRKSRLSPGLSRRRSIPVCWSSLQVRSLHLHLLLKKPPNGLPRPRQRPPTLTSSWP</sequence>
<dbReference type="Gene3D" id="3.20.20.300">
    <property type="entry name" value="Glycoside hydrolase, family 3, N-terminal domain"/>
    <property type="match status" value="1"/>
</dbReference>
<dbReference type="Pfam" id="PF01915">
    <property type="entry name" value="Glyco_hydro_3_C"/>
    <property type="match status" value="1"/>
</dbReference>
<dbReference type="GO" id="GO:0009251">
    <property type="term" value="P:glucan catabolic process"/>
    <property type="evidence" value="ECO:0007669"/>
    <property type="project" value="TreeGrafter"/>
</dbReference>
<reference evidence="11" key="1">
    <citation type="submission" date="2020-08" db="EMBL/GenBank/DDBJ databases">
        <title>Genomic Encyclopedia of Type Strains, Phase IV (KMG-V): Genome sequencing to study the core and pangenomes of soil and plant-associated prokaryotes.</title>
        <authorList>
            <person name="Whitman W."/>
        </authorList>
    </citation>
    <scope>NUCLEOTIDE SEQUENCE [LARGE SCALE GENOMIC DNA]</scope>
    <source>
        <strain evidence="11">M8UP27</strain>
    </source>
</reference>
<dbReference type="PANTHER" id="PTHR30620:SF16">
    <property type="entry name" value="LYSOSOMAL BETA GLUCOSIDASE"/>
    <property type="match status" value="1"/>
</dbReference>
<dbReference type="PROSITE" id="PS00775">
    <property type="entry name" value="GLYCOSYL_HYDROL_F3"/>
    <property type="match status" value="1"/>
</dbReference>
<name>A0A7W8IH56_9BACT</name>
<dbReference type="InterPro" id="IPR002772">
    <property type="entry name" value="Glyco_hydro_3_C"/>
</dbReference>
<feature type="region of interest" description="Disordered" evidence="8">
    <location>
        <begin position="235"/>
        <end position="255"/>
    </location>
</feature>
<dbReference type="AlphaFoldDB" id="A0A7W8IH56"/>
<protein>
    <recommendedName>
        <fullName evidence="3">beta-glucosidase</fullName>
        <ecNumber evidence="3">3.2.1.21</ecNumber>
    </recommendedName>
</protein>
<evidence type="ECO:0000259" key="9">
    <source>
        <dbReference type="Pfam" id="PF00933"/>
    </source>
</evidence>
<feature type="domain" description="Glycoside hydrolase family 3 C-terminal" evidence="10">
    <location>
        <begin position="135"/>
        <end position="196"/>
    </location>
</feature>
<evidence type="ECO:0000256" key="2">
    <source>
        <dbReference type="ARBA" id="ARBA00005336"/>
    </source>
</evidence>
<dbReference type="InterPro" id="IPR017853">
    <property type="entry name" value="GH"/>
</dbReference>
<keyword evidence="6 7" id="KW-0326">Glycosidase</keyword>
<evidence type="ECO:0000313" key="12">
    <source>
        <dbReference type="Proteomes" id="UP000568106"/>
    </source>
</evidence>
<dbReference type="InterPro" id="IPR051915">
    <property type="entry name" value="Cellulose_Degrad_GH3"/>
</dbReference>
<gene>
    <name evidence="11" type="ORF">HDF09_001778</name>
</gene>
<keyword evidence="12" id="KW-1185">Reference proteome</keyword>
<comment type="caution">
    <text evidence="11">The sequence shown here is derived from an EMBL/GenBank/DDBJ whole genome shotgun (WGS) entry which is preliminary data.</text>
</comment>